<evidence type="ECO:0000313" key="4">
    <source>
        <dbReference type="EMBL" id="CAH2403151.1"/>
    </source>
</evidence>
<evidence type="ECO:0000256" key="2">
    <source>
        <dbReference type="ARBA" id="ARBA00007637"/>
    </source>
</evidence>
<evidence type="ECO:0000313" key="5">
    <source>
        <dbReference type="Proteomes" id="UP001152604"/>
    </source>
</evidence>
<evidence type="ECO:0000256" key="1">
    <source>
        <dbReference type="ARBA" id="ARBA00005125"/>
    </source>
</evidence>
<dbReference type="CDD" id="cd08946">
    <property type="entry name" value="SDR_e"/>
    <property type="match status" value="1"/>
</dbReference>
<reference evidence="4" key="1">
    <citation type="submission" date="2022-03" db="EMBL/GenBank/DDBJ databases">
        <authorList>
            <person name="Brunel B."/>
        </authorList>
    </citation>
    <scope>NUCLEOTIDE SEQUENCE</scope>
    <source>
        <strain evidence="4">STM4922sample</strain>
    </source>
</reference>
<proteinExistence type="inferred from homology"/>
<comment type="caution">
    <text evidence="4">The sequence shown here is derived from an EMBL/GenBank/DDBJ whole genome shotgun (WGS) entry which is preliminary data.</text>
</comment>
<dbReference type="Gene3D" id="3.40.50.720">
    <property type="entry name" value="NAD(P)-binding Rossmann-like Domain"/>
    <property type="match status" value="1"/>
</dbReference>
<keyword evidence="5" id="KW-1185">Reference proteome</keyword>
<dbReference type="EMBL" id="CAKXZS010000024">
    <property type="protein sequence ID" value="CAH2403151.1"/>
    <property type="molecule type" value="Genomic_DNA"/>
</dbReference>
<dbReference type="SUPFAM" id="SSF51735">
    <property type="entry name" value="NAD(P)-binding Rossmann-fold domains"/>
    <property type="match status" value="1"/>
</dbReference>
<comment type="pathway">
    <text evidence="1">Bacterial outer membrane biogenesis; LPS O-antigen biosynthesis.</text>
</comment>
<protein>
    <submittedName>
        <fullName evidence="4">Oxidoreductase</fullName>
    </submittedName>
</protein>
<accession>A0ABM9E244</accession>
<feature type="domain" description="NAD-dependent epimerase/dehydratase" evidence="3">
    <location>
        <begin position="47"/>
        <end position="257"/>
    </location>
</feature>
<dbReference type="InterPro" id="IPR036291">
    <property type="entry name" value="NAD(P)-bd_dom_sf"/>
</dbReference>
<dbReference type="Proteomes" id="UP001152604">
    <property type="component" value="Unassembled WGS sequence"/>
</dbReference>
<organism evidence="4 5">
    <name type="scientific">Mesorhizobium ventifaucium</name>
    <dbReference type="NCBI Taxonomy" id="666020"/>
    <lineage>
        <taxon>Bacteria</taxon>
        <taxon>Pseudomonadati</taxon>
        <taxon>Pseudomonadota</taxon>
        <taxon>Alphaproteobacteria</taxon>
        <taxon>Hyphomicrobiales</taxon>
        <taxon>Phyllobacteriaceae</taxon>
        <taxon>Mesorhizobium</taxon>
    </lineage>
</organism>
<sequence>MRFPVDGWNSLFSRLAYNLPVRGRLSSVLNSDQVKTRGFTDADLAYGSSGWLGSALAPRLRALGHDVIGLDPVPSAQTQMIGSVADRDLVMRTVGENRIEAIVHSGALHKPDIELHRNEDFIETNVRGTLNLLDAAVVSGVQRFVFTSTTSLMISKAIRAGLTGGARKAAWLTEDMSPEPRNIYGVTKLSAEHLCRLYHIQSGLPAIVLRTARFFPEADDMAHAIEQSDANTKANELLFRRLTVEDAAEAHVAALEKAPQLGFDIFIVSAPTPFQPNDCEALIADAPSVVARYFPEFPALYARKGWTMFSSIDRVYDASRARDRLGFVCKTSFAAVLAGLAAEEGAA</sequence>
<dbReference type="InterPro" id="IPR001509">
    <property type="entry name" value="Epimerase_deHydtase"/>
</dbReference>
<dbReference type="PANTHER" id="PTHR43000">
    <property type="entry name" value="DTDP-D-GLUCOSE 4,6-DEHYDRATASE-RELATED"/>
    <property type="match status" value="1"/>
</dbReference>
<comment type="similarity">
    <text evidence="2">Belongs to the NAD(P)-dependent epimerase/dehydratase family.</text>
</comment>
<name>A0ABM9E244_9HYPH</name>
<gene>
    <name evidence="4" type="ORF">MES4922_300239</name>
</gene>
<evidence type="ECO:0000259" key="3">
    <source>
        <dbReference type="Pfam" id="PF01370"/>
    </source>
</evidence>
<dbReference type="Pfam" id="PF01370">
    <property type="entry name" value="Epimerase"/>
    <property type="match status" value="1"/>
</dbReference>